<keyword evidence="2" id="KW-1185">Reference proteome</keyword>
<dbReference type="Proteomes" id="UP001607303">
    <property type="component" value="Unassembled WGS sequence"/>
</dbReference>
<accession>A0ABD2BCV1</accession>
<reference evidence="1 2" key="1">
    <citation type="journal article" date="2024" name="Ann. Entomol. Soc. Am.">
        <title>Genomic analyses of the southern and eastern yellowjacket wasps (Hymenoptera: Vespidae) reveal evolutionary signatures of social life.</title>
        <authorList>
            <person name="Catto M.A."/>
            <person name="Caine P.B."/>
            <person name="Orr S.E."/>
            <person name="Hunt B.G."/>
            <person name="Goodisman M.A.D."/>
        </authorList>
    </citation>
    <scope>NUCLEOTIDE SEQUENCE [LARGE SCALE GENOMIC DNA]</scope>
    <source>
        <strain evidence="1">232</strain>
        <tissue evidence="1">Head and thorax</tissue>
    </source>
</reference>
<sequence>MCEEVARYVLPPPGKSYSPVQKFKIRSAAESFPAIQRWHAMSCPLQVSHILLFKYSKYGARQKVFPQTKIFTRIT</sequence>
<name>A0ABD2BCV1_VESMC</name>
<dbReference type="AlphaFoldDB" id="A0ABD2BCV1"/>
<comment type="caution">
    <text evidence="1">The sequence shown here is derived from an EMBL/GenBank/DDBJ whole genome shotgun (WGS) entry which is preliminary data.</text>
</comment>
<proteinExistence type="predicted"/>
<gene>
    <name evidence="1" type="ORF">V1477_016372</name>
</gene>
<organism evidence="1 2">
    <name type="scientific">Vespula maculifrons</name>
    <name type="common">Eastern yellow jacket</name>
    <name type="synonym">Wasp</name>
    <dbReference type="NCBI Taxonomy" id="7453"/>
    <lineage>
        <taxon>Eukaryota</taxon>
        <taxon>Metazoa</taxon>
        <taxon>Ecdysozoa</taxon>
        <taxon>Arthropoda</taxon>
        <taxon>Hexapoda</taxon>
        <taxon>Insecta</taxon>
        <taxon>Pterygota</taxon>
        <taxon>Neoptera</taxon>
        <taxon>Endopterygota</taxon>
        <taxon>Hymenoptera</taxon>
        <taxon>Apocrita</taxon>
        <taxon>Aculeata</taxon>
        <taxon>Vespoidea</taxon>
        <taxon>Vespidae</taxon>
        <taxon>Vespinae</taxon>
        <taxon>Vespula</taxon>
    </lineage>
</organism>
<protein>
    <submittedName>
        <fullName evidence="1">Uncharacterized protein</fullName>
    </submittedName>
</protein>
<dbReference type="EMBL" id="JAYRBN010000091">
    <property type="protein sequence ID" value="KAL2730561.1"/>
    <property type="molecule type" value="Genomic_DNA"/>
</dbReference>
<evidence type="ECO:0000313" key="2">
    <source>
        <dbReference type="Proteomes" id="UP001607303"/>
    </source>
</evidence>
<evidence type="ECO:0000313" key="1">
    <source>
        <dbReference type="EMBL" id="KAL2730561.1"/>
    </source>
</evidence>